<reference evidence="2" key="1">
    <citation type="submission" date="2019-12" db="EMBL/GenBank/DDBJ databases">
        <title>An insight into the sialome of adult female Ixodes ricinus ticks feeding for 6 days.</title>
        <authorList>
            <person name="Perner J."/>
            <person name="Ribeiro J.M.C."/>
        </authorList>
    </citation>
    <scope>NUCLEOTIDE SEQUENCE</scope>
    <source>
        <strain evidence="2">Semi-engorged</strain>
        <tissue evidence="2">Salivary glands</tissue>
    </source>
</reference>
<feature type="chain" id="PRO_5025385896" evidence="1">
    <location>
        <begin position="20"/>
        <end position="76"/>
    </location>
</feature>
<evidence type="ECO:0000256" key="1">
    <source>
        <dbReference type="SAM" id="SignalP"/>
    </source>
</evidence>
<accession>A0A6B0U4B8</accession>
<proteinExistence type="predicted"/>
<sequence>MATTFLPFFFLVFLPSLYAGSRVSTMSRSQTLIIGCMSPMATKFPAPDSAGSKLNHSMQRGYAGSMMSWWTYKWSS</sequence>
<feature type="signal peptide" evidence="1">
    <location>
        <begin position="1"/>
        <end position="19"/>
    </location>
</feature>
<protein>
    <submittedName>
        <fullName evidence="2">Putative secreted protein</fullName>
    </submittedName>
</protein>
<keyword evidence="1" id="KW-0732">Signal</keyword>
<dbReference type="AlphaFoldDB" id="A0A6B0U4B8"/>
<evidence type="ECO:0000313" key="2">
    <source>
        <dbReference type="EMBL" id="MXU83574.1"/>
    </source>
</evidence>
<dbReference type="EMBL" id="GIFC01001491">
    <property type="protein sequence ID" value="MXU83574.1"/>
    <property type="molecule type" value="Transcribed_RNA"/>
</dbReference>
<organism evidence="2">
    <name type="scientific">Ixodes ricinus</name>
    <name type="common">Common tick</name>
    <name type="synonym">Acarus ricinus</name>
    <dbReference type="NCBI Taxonomy" id="34613"/>
    <lineage>
        <taxon>Eukaryota</taxon>
        <taxon>Metazoa</taxon>
        <taxon>Ecdysozoa</taxon>
        <taxon>Arthropoda</taxon>
        <taxon>Chelicerata</taxon>
        <taxon>Arachnida</taxon>
        <taxon>Acari</taxon>
        <taxon>Parasitiformes</taxon>
        <taxon>Ixodida</taxon>
        <taxon>Ixodoidea</taxon>
        <taxon>Ixodidae</taxon>
        <taxon>Ixodinae</taxon>
        <taxon>Ixodes</taxon>
    </lineage>
</organism>
<name>A0A6B0U4B8_IXORI</name>